<dbReference type="Pfam" id="PF13967">
    <property type="entry name" value="RSN1_TM"/>
    <property type="match status" value="1"/>
</dbReference>
<accession>W9CLY4</accession>
<evidence type="ECO:0000259" key="9">
    <source>
        <dbReference type="Pfam" id="PF02714"/>
    </source>
</evidence>
<evidence type="ECO:0000259" key="12">
    <source>
        <dbReference type="Pfam" id="PF14703"/>
    </source>
</evidence>
<dbReference type="OrthoDB" id="1076608at2759"/>
<name>W9CLY4_SCLBF</name>
<protein>
    <recommendedName>
        <fullName evidence="15">DUF221 domain-containing protein</fullName>
    </recommendedName>
</protein>
<evidence type="ECO:0000259" key="10">
    <source>
        <dbReference type="Pfam" id="PF12621"/>
    </source>
</evidence>
<dbReference type="InterPro" id="IPR022257">
    <property type="entry name" value="PHM7_ext"/>
</dbReference>
<dbReference type="Pfam" id="PF02714">
    <property type="entry name" value="RSN1_7TM"/>
    <property type="match status" value="1"/>
</dbReference>
<evidence type="ECO:0000256" key="5">
    <source>
        <dbReference type="ARBA" id="ARBA00022989"/>
    </source>
</evidence>
<feature type="domain" description="10TM putative phosphate transporter extracellular tail" evidence="10">
    <location>
        <begin position="761"/>
        <end position="855"/>
    </location>
</feature>
<evidence type="ECO:0008006" key="15">
    <source>
        <dbReference type="Google" id="ProtNLM"/>
    </source>
</evidence>
<evidence type="ECO:0000256" key="8">
    <source>
        <dbReference type="SAM" id="Phobius"/>
    </source>
</evidence>
<dbReference type="PANTHER" id="PTHR13018:SF26">
    <property type="entry name" value="DOMAIN PROTEIN, PUTATIVE (AFU_ORTHOLOGUE AFUA_5G10920)-RELATED"/>
    <property type="match status" value="1"/>
</dbReference>
<feature type="transmembrane region" description="Helical" evidence="8">
    <location>
        <begin position="539"/>
        <end position="565"/>
    </location>
</feature>
<keyword evidence="14" id="KW-1185">Reference proteome</keyword>
<evidence type="ECO:0000313" key="14">
    <source>
        <dbReference type="Proteomes" id="UP000019487"/>
    </source>
</evidence>
<feature type="transmembrane region" description="Helical" evidence="8">
    <location>
        <begin position="586"/>
        <end position="608"/>
    </location>
</feature>
<dbReference type="InterPro" id="IPR045122">
    <property type="entry name" value="Csc1-like"/>
</dbReference>
<feature type="compositionally biased region" description="Basic and acidic residues" evidence="7">
    <location>
        <begin position="734"/>
        <end position="743"/>
    </location>
</feature>
<dbReference type="GO" id="GO:0005886">
    <property type="term" value="C:plasma membrane"/>
    <property type="evidence" value="ECO:0007669"/>
    <property type="project" value="TreeGrafter"/>
</dbReference>
<evidence type="ECO:0000256" key="1">
    <source>
        <dbReference type="ARBA" id="ARBA00004141"/>
    </source>
</evidence>
<keyword evidence="6 8" id="KW-0472">Membrane</keyword>
<feature type="transmembrane region" description="Helical" evidence="8">
    <location>
        <begin position="99"/>
        <end position="118"/>
    </location>
</feature>
<feature type="transmembrane region" description="Helical" evidence="8">
    <location>
        <begin position="445"/>
        <end position="470"/>
    </location>
</feature>
<dbReference type="Proteomes" id="UP000019487">
    <property type="component" value="Unassembled WGS sequence"/>
</dbReference>
<gene>
    <name evidence="13" type="ORF">SBOR_4069</name>
</gene>
<feature type="region of interest" description="Disordered" evidence="7">
    <location>
        <begin position="722"/>
        <end position="751"/>
    </location>
</feature>
<keyword evidence="3" id="KW-0813">Transport</keyword>
<dbReference type="InterPro" id="IPR032880">
    <property type="entry name" value="CSC1/OSCA1-like_N"/>
</dbReference>
<feature type="transmembrane region" description="Helical" evidence="8">
    <location>
        <begin position="491"/>
        <end position="519"/>
    </location>
</feature>
<dbReference type="Pfam" id="PF12621">
    <property type="entry name" value="PHM7_ext"/>
    <property type="match status" value="1"/>
</dbReference>
<evidence type="ECO:0000259" key="11">
    <source>
        <dbReference type="Pfam" id="PF13967"/>
    </source>
</evidence>
<feature type="domain" description="CSC1/OSCA1-like N-terminal transmembrane" evidence="11">
    <location>
        <begin position="19"/>
        <end position="172"/>
    </location>
</feature>
<evidence type="ECO:0000313" key="13">
    <source>
        <dbReference type="EMBL" id="ESZ95540.1"/>
    </source>
</evidence>
<dbReference type="AlphaFoldDB" id="W9CLY4"/>
<comment type="caution">
    <text evidence="13">The sequence shown here is derived from an EMBL/GenBank/DDBJ whole genome shotgun (WGS) entry which is preliminary data.</text>
</comment>
<feature type="transmembrane region" description="Helical" evidence="8">
    <location>
        <begin position="614"/>
        <end position="635"/>
    </location>
</feature>
<feature type="transmembrane region" description="Helical" evidence="8">
    <location>
        <begin position="401"/>
        <end position="425"/>
    </location>
</feature>
<feature type="transmembrane region" description="Helical" evidence="8">
    <location>
        <begin position="680"/>
        <end position="700"/>
    </location>
</feature>
<evidence type="ECO:0000256" key="3">
    <source>
        <dbReference type="ARBA" id="ARBA00022448"/>
    </source>
</evidence>
<evidence type="ECO:0000256" key="6">
    <source>
        <dbReference type="ARBA" id="ARBA00023136"/>
    </source>
</evidence>
<keyword evidence="4 8" id="KW-0812">Transmembrane</keyword>
<sequence>MPSTTTTTTNSGGSSLSGLVATLVPVLIVTSIYLVIFLILRRSNVRWYAPRTYLGALREEERTKPLPSGFFNWIGPFRKIPDIYALQHQGLDAYLFLRFLRMTVVIMFVGCCITWPVLFPVNATGGGGAQQLDILSMGNIDSSTSAGRNRYYATCFIGWIFFGFVLFLVTRETIYYINLRQAFLLNPTFANRISSRTVLFLSVPAPYLEESKLRTVFGSSVRHVWIAADTEKVDELVEKRDDIANQLEGAEVKLIKTANGERLKAIKNGASQEEQPVIDDNGESGSLASRWVPQKKRPTHKLGKFGLYGKKVDTIDWARNQLETVIPETEAAQSTYLAGETERVGSVFIEFAHQSDAQVAFQTLAHHQALQMSPRYIGVHPNEVIWKSLTVSWWQRVVRRFAVIGFIAALIVFWAIPVTAVGLISNVTYLESFGFLSWLKAVPNWIMGVISGLLPSVALSILMTFVPIIMRLCARLSGEPTTARVELFTQNAYFAFQVIQVFLVVTIASSASSVLYQLINNPTGILPLLATKLPSASNFYISYFIVQGLTVAAGVISQVVGFFVFKLLYKFLAGTPRKMYAKWTSLSAISWGSTLPVFTNIAVIGITYSCIAPLIMGFATIGMSLFYLAYRYNILFVTDTQIDTKGLIYPRALQQLLTGVYLAELCLIGLFAIGKAWPPMALMIIFLVFTILYHVSLNAAMDPLLYTLPKTLEAEEESIRGELEAGTSGTPTVSHEKHNEKNGSSDIAPHSKPQGGVFAKFFKPHIYCDYATMRAFVPHGNIDADNLYDEVSARNAYFPPSVISEAPLLWIPRDEGGVSAQEVAHTSKVIPITDEGCSLDEKNHLVWDVEGARPPLWQPKVFY</sequence>
<comment type="subcellular location">
    <subcellularLocation>
        <location evidence="1">Membrane</location>
        <topology evidence="1">Multi-pass membrane protein</topology>
    </subcellularLocation>
</comment>
<feature type="transmembrane region" description="Helical" evidence="8">
    <location>
        <begin position="151"/>
        <end position="170"/>
    </location>
</feature>
<dbReference type="EMBL" id="AYSA01000181">
    <property type="protein sequence ID" value="ESZ95540.1"/>
    <property type="molecule type" value="Genomic_DNA"/>
</dbReference>
<feature type="transmembrane region" description="Helical" evidence="8">
    <location>
        <begin position="20"/>
        <end position="40"/>
    </location>
</feature>
<keyword evidence="5 8" id="KW-1133">Transmembrane helix</keyword>
<feature type="domain" description="CSC1/OSCA1-like 7TM region" evidence="9">
    <location>
        <begin position="399"/>
        <end position="671"/>
    </location>
</feature>
<organism evidence="13 14">
    <name type="scientific">Sclerotinia borealis (strain F-4128)</name>
    <dbReference type="NCBI Taxonomy" id="1432307"/>
    <lineage>
        <taxon>Eukaryota</taxon>
        <taxon>Fungi</taxon>
        <taxon>Dikarya</taxon>
        <taxon>Ascomycota</taxon>
        <taxon>Pezizomycotina</taxon>
        <taxon>Leotiomycetes</taxon>
        <taxon>Helotiales</taxon>
        <taxon>Sclerotiniaceae</taxon>
        <taxon>Sclerotinia</taxon>
    </lineage>
</organism>
<evidence type="ECO:0000256" key="4">
    <source>
        <dbReference type="ARBA" id="ARBA00022692"/>
    </source>
</evidence>
<dbReference type="PANTHER" id="PTHR13018">
    <property type="entry name" value="PROBABLE MEMBRANE PROTEIN DUF221-RELATED"/>
    <property type="match status" value="1"/>
</dbReference>
<proteinExistence type="inferred from homology"/>
<dbReference type="GO" id="GO:0005227">
    <property type="term" value="F:calcium-activated cation channel activity"/>
    <property type="evidence" value="ECO:0007669"/>
    <property type="project" value="InterPro"/>
</dbReference>
<feature type="transmembrane region" description="Helical" evidence="8">
    <location>
        <begin position="656"/>
        <end position="674"/>
    </location>
</feature>
<dbReference type="Pfam" id="PF14703">
    <property type="entry name" value="PHM7_cyt"/>
    <property type="match status" value="1"/>
</dbReference>
<dbReference type="HOGENOM" id="CLU_002458_2_1_1"/>
<dbReference type="InterPro" id="IPR027815">
    <property type="entry name" value="CSC1/OSCA1-like_cyt"/>
</dbReference>
<reference evidence="13 14" key="1">
    <citation type="journal article" date="2014" name="Genome Announc.">
        <title>Draft genome sequence of Sclerotinia borealis, a psychrophilic plant pathogenic fungus.</title>
        <authorList>
            <person name="Mardanov A.V."/>
            <person name="Beletsky A.V."/>
            <person name="Kadnikov V.V."/>
            <person name="Ignatov A.N."/>
            <person name="Ravin N.V."/>
        </authorList>
    </citation>
    <scope>NUCLEOTIDE SEQUENCE [LARGE SCALE GENOMIC DNA]</scope>
    <source>
        <strain evidence="14">F-4157</strain>
    </source>
</reference>
<comment type="similarity">
    <text evidence="2">Belongs to the CSC1 (TC 1.A.17) family.</text>
</comment>
<evidence type="ECO:0000256" key="7">
    <source>
        <dbReference type="SAM" id="MobiDB-lite"/>
    </source>
</evidence>
<evidence type="ECO:0000256" key="2">
    <source>
        <dbReference type="ARBA" id="ARBA00007779"/>
    </source>
</evidence>
<dbReference type="InterPro" id="IPR003864">
    <property type="entry name" value="CSC1/OSCA1-like_7TM"/>
</dbReference>
<feature type="domain" description="CSC1/OSCA1-like cytosolic" evidence="12">
    <location>
        <begin position="195"/>
        <end position="387"/>
    </location>
</feature>